<protein>
    <submittedName>
        <fullName evidence="2">Prepilin-type N-terminal cleavage/methylation domain-containing protein</fullName>
    </submittedName>
</protein>
<evidence type="ECO:0000313" key="3">
    <source>
        <dbReference type="Proteomes" id="UP001595555"/>
    </source>
</evidence>
<keyword evidence="1" id="KW-0812">Transmembrane</keyword>
<evidence type="ECO:0000313" key="2">
    <source>
        <dbReference type="EMBL" id="MFC3115135.1"/>
    </source>
</evidence>
<name>A0ABV7FCU4_9GAMM</name>
<feature type="transmembrane region" description="Helical" evidence="1">
    <location>
        <begin position="6"/>
        <end position="28"/>
    </location>
</feature>
<comment type="caution">
    <text evidence="2">The sequence shown here is derived from an EMBL/GenBank/DDBJ whole genome shotgun (WGS) entry which is preliminary data.</text>
</comment>
<gene>
    <name evidence="2" type="ORF">ACFODX_06170</name>
</gene>
<accession>A0ABV7FCU4</accession>
<dbReference type="InterPro" id="IPR012902">
    <property type="entry name" value="N_methyl_site"/>
</dbReference>
<proteinExistence type="predicted"/>
<dbReference type="InterPro" id="IPR045584">
    <property type="entry name" value="Pilin-like"/>
</dbReference>
<dbReference type="Proteomes" id="UP001595555">
    <property type="component" value="Unassembled WGS sequence"/>
</dbReference>
<reference evidence="3" key="1">
    <citation type="journal article" date="2019" name="Int. J. Syst. Evol. Microbiol.">
        <title>The Global Catalogue of Microorganisms (GCM) 10K type strain sequencing project: providing services to taxonomists for standard genome sequencing and annotation.</title>
        <authorList>
            <consortium name="The Broad Institute Genomics Platform"/>
            <consortium name="The Broad Institute Genome Sequencing Center for Infectious Disease"/>
            <person name="Wu L."/>
            <person name="Ma J."/>
        </authorList>
    </citation>
    <scope>NUCLEOTIDE SEQUENCE [LARGE SCALE GENOMIC DNA]</scope>
    <source>
        <strain evidence="3">KCTC 52237</strain>
    </source>
</reference>
<dbReference type="NCBIfam" id="TIGR02532">
    <property type="entry name" value="IV_pilin_GFxxxE"/>
    <property type="match status" value="1"/>
</dbReference>
<dbReference type="Gene3D" id="3.30.700.10">
    <property type="entry name" value="Glycoprotein, Type 4 Pilin"/>
    <property type="match status" value="1"/>
</dbReference>
<dbReference type="RefSeq" id="WP_378118109.1">
    <property type="nucleotide sequence ID" value="NZ_JBHRTF010000003.1"/>
</dbReference>
<dbReference type="SUPFAM" id="SSF54523">
    <property type="entry name" value="Pili subunits"/>
    <property type="match status" value="1"/>
</dbReference>
<organism evidence="2 3">
    <name type="scientific">Cellvibrio fontiphilus</name>
    <dbReference type="NCBI Taxonomy" id="1815559"/>
    <lineage>
        <taxon>Bacteria</taxon>
        <taxon>Pseudomonadati</taxon>
        <taxon>Pseudomonadota</taxon>
        <taxon>Gammaproteobacteria</taxon>
        <taxon>Cellvibrionales</taxon>
        <taxon>Cellvibrionaceae</taxon>
        <taxon>Cellvibrio</taxon>
    </lineage>
</organism>
<sequence length="151" mass="16051">MKKHTWGFSLIELITVMLLIGILSVVLFSRLGPVNTAAVQSGRDDIIAALFFAQQTAMMRSSGGNIQIEFTSNTVSVMENGNPVTADRYPLTLPQGVSVSAETDDPVDDDKFIFDKLGRTQSGTITLTGSGNTAGTSAVIRVEASGYAYAN</sequence>
<keyword evidence="1" id="KW-1133">Transmembrane helix</keyword>
<keyword evidence="3" id="KW-1185">Reference proteome</keyword>
<dbReference type="EMBL" id="JBHRTF010000003">
    <property type="protein sequence ID" value="MFC3115135.1"/>
    <property type="molecule type" value="Genomic_DNA"/>
</dbReference>
<keyword evidence="1" id="KW-0472">Membrane</keyword>
<evidence type="ECO:0000256" key="1">
    <source>
        <dbReference type="SAM" id="Phobius"/>
    </source>
</evidence>